<reference evidence="7" key="1">
    <citation type="submission" date="2016-06" db="UniProtKB">
        <authorList>
            <consortium name="WormBaseParasite"/>
        </authorList>
    </citation>
    <scope>IDENTIFICATION</scope>
</reference>
<dbReference type="GO" id="GO:0005634">
    <property type="term" value="C:nucleus"/>
    <property type="evidence" value="ECO:0007669"/>
    <property type="project" value="UniProtKB-SubCell"/>
</dbReference>
<evidence type="ECO:0000256" key="2">
    <source>
        <dbReference type="ARBA" id="ARBA00023242"/>
    </source>
</evidence>
<accession>A0A182EDK8</accession>
<dbReference type="OrthoDB" id="7788983at2759"/>
<comment type="subcellular location">
    <subcellularLocation>
        <location evidence="1">Nucleus</location>
    </subcellularLocation>
</comment>
<dbReference type="Pfam" id="PF14598">
    <property type="entry name" value="PAS_11"/>
    <property type="match status" value="1"/>
</dbReference>
<name>A0A182EDK8_ONCOC</name>
<dbReference type="Proteomes" id="UP000271087">
    <property type="component" value="Unassembled WGS sequence"/>
</dbReference>
<dbReference type="PROSITE" id="PS50112">
    <property type="entry name" value="PAS"/>
    <property type="match status" value="1"/>
</dbReference>
<organism evidence="7">
    <name type="scientific">Onchocerca ochengi</name>
    <name type="common">Filarial nematode worm</name>
    <dbReference type="NCBI Taxonomy" id="42157"/>
    <lineage>
        <taxon>Eukaryota</taxon>
        <taxon>Metazoa</taxon>
        <taxon>Ecdysozoa</taxon>
        <taxon>Nematoda</taxon>
        <taxon>Chromadorea</taxon>
        <taxon>Rhabditida</taxon>
        <taxon>Spirurina</taxon>
        <taxon>Spiruromorpha</taxon>
        <taxon>Filarioidea</taxon>
        <taxon>Onchocercidae</taxon>
        <taxon>Onchocerca</taxon>
    </lineage>
</organism>
<dbReference type="SUPFAM" id="SSF55785">
    <property type="entry name" value="PYP-like sensor domain (PAS domain)"/>
    <property type="match status" value="1"/>
</dbReference>
<evidence type="ECO:0000313" key="5">
    <source>
        <dbReference type="EMBL" id="VDK81230.1"/>
    </source>
</evidence>
<protein>
    <submittedName>
        <fullName evidence="7">PAS domain-containing protein</fullName>
    </submittedName>
</protein>
<feature type="compositionally biased region" description="Low complexity" evidence="3">
    <location>
        <begin position="10"/>
        <end position="22"/>
    </location>
</feature>
<keyword evidence="2" id="KW-0539">Nucleus</keyword>
<reference evidence="5 6" key="2">
    <citation type="submission" date="2018-08" db="EMBL/GenBank/DDBJ databases">
        <authorList>
            <person name="Laetsch R D."/>
            <person name="Stevens L."/>
            <person name="Kumar S."/>
            <person name="Blaxter L. M."/>
        </authorList>
    </citation>
    <scope>NUCLEOTIDE SEQUENCE [LARGE SCALE GENOMIC DNA]</scope>
</reference>
<dbReference type="GO" id="GO:0000122">
    <property type="term" value="P:negative regulation of transcription by RNA polymerase II"/>
    <property type="evidence" value="ECO:0007669"/>
    <property type="project" value="TreeGrafter"/>
</dbReference>
<feature type="region of interest" description="Disordered" evidence="3">
    <location>
        <begin position="1"/>
        <end position="26"/>
    </location>
</feature>
<dbReference type="InterPro" id="IPR050760">
    <property type="entry name" value="Period_circadian_regulator"/>
</dbReference>
<dbReference type="GO" id="GO:0001222">
    <property type="term" value="F:transcription corepressor binding"/>
    <property type="evidence" value="ECO:0007669"/>
    <property type="project" value="TreeGrafter"/>
</dbReference>
<sequence>MLHQHQPAQTSTNQSSSLQSSKSLRRKRLQSNKSIIHILADPQFVVEVSPLKASKPLAHYIRQIKRLIAERIPPADPEKKLGTIDALDKTVKLLQTTPVYAEVTNPGLSPPHSWPDSPHDSITHISDDTWTPNVDFARRHIFSANINLPDGRIIDFQKVTSKEISNINNLHCGSSFLDLMTFYGRQALLAGAYNDSIERKKILTRFIGSSGAFELLCEYKRSNYGNTVSTHIHALELESAFGPSKTLSTFIFSTRHTSSCSLTYLDSSAANYIGYLPGEVLNQSILHLLHPYDIAQIKQIHATLSVQRNEIVRQRRLRWIAFNGSIIQTNSEWFAFWNPWTHKVDTVIGRHTLNEQPIGNADVLAEPCPPRIITPLDELTIRNTEVEISALLNKEPRIVIRNEKCKAAPIAHQKNSNSIDLKSSSGTHLGTYIDNLIETFVINAGNSGNKYLAPTIDPCRLPINPPDFSSTNSCNAIPLTYNQINCLENVHRLLKSQQHTGDVASAQITIESTPENGSSSSSKLPPIEDSKSPLPVPEQEDDNRVSADTVAPTMPLTRELLQQHTRKWEQEYRDTWKKRLGLKRSIQQTEFVVPVSSKIFRESSHKSSVTQGVPIALPSPKSDYWTTSMNKDDYYRSLGPNPPPPPGKNFQITSVPLPPPLPIEERRSAFVPLPNTTVSSFPNISKLPRDLSQPINLSLTANMQQSHSVVGITTVTSATTERHFPTQQQQQYRSVIKNTVTATSPQQQQQQQRQYLESNRLTLPSSTGTAQCYLSTGNLMDTNLEWQCPTTDYGNGTSEEIGETCAARLKNMAQRAQQQLEQKRFHSPLATSSPVKEATAALMLLQETISF</sequence>
<dbReference type="Gene3D" id="3.30.450.20">
    <property type="entry name" value="PAS domain"/>
    <property type="match status" value="1"/>
</dbReference>
<gene>
    <name evidence="5" type="ORF">NOO_LOCUS6159</name>
</gene>
<keyword evidence="6" id="KW-1185">Reference proteome</keyword>
<dbReference type="GO" id="GO:0005737">
    <property type="term" value="C:cytoplasm"/>
    <property type="evidence" value="ECO:0007669"/>
    <property type="project" value="TreeGrafter"/>
</dbReference>
<evidence type="ECO:0000313" key="7">
    <source>
        <dbReference type="WBParaSite" id="nOo.2.0.1.t06159-RA"/>
    </source>
</evidence>
<evidence type="ECO:0000256" key="3">
    <source>
        <dbReference type="SAM" id="MobiDB-lite"/>
    </source>
</evidence>
<evidence type="ECO:0000256" key="1">
    <source>
        <dbReference type="ARBA" id="ARBA00004123"/>
    </source>
</evidence>
<dbReference type="EMBL" id="UYRW01001837">
    <property type="protein sequence ID" value="VDK81230.1"/>
    <property type="molecule type" value="Genomic_DNA"/>
</dbReference>
<evidence type="ECO:0000313" key="6">
    <source>
        <dbReference type="Proteomes" id="UP000271087"/>
    </source>
</evidence>
<feature type="region of interest" description="Disordered" evidence="3">
    <location>
        <begin position="509"/>
        <end position="545"/>
    </location>
</feature>
<dbReference type="CDD" id="cd00130">
    <property type="entry name" value="PAS"/>
    <property type="match status" value="1"/>
</dbReference>
<dbReference type="AlphaFoldDB" id="A0A182EDK8"/>
<dbReference type="InterPro" id="IPR035965">
    <property type="entry name" value="PAS-like_dom_sf"/>
</dbReference>
<dbReference type="STRING" id="42157.A0A182EDK8"/>
<dbReference type="GO" id="GO:0043153">
    <property type="term" value="P:entrainment of circadian clock by photoperiod"/>
    <property type="evidence" value="ECO:0007669"/>
    <property type="project" value="TreeGrafter"/>
</dbReference>
<evidence type="ECO:0000259" key="4">
    <source>
        <dbReference type="PROSITE" id="PS50112"/>
    </source>
</evidence>
<dbReference type="GO" id="GO:0000976">
    <property type="term" value="F:transcription cis-regulatory region binding"/>
    <property type="evidence" value="ECO:0007669"/>
    <property type="project" value="TreeGrafter"/>
</dbReference>
<dbReference type="InterPro" id="IPR000014">
    <property type="entry name" value="PAS"/>
</dbReference>
<dbReference type="PANTHER" id="PTHR11269">
    <property type="entry name" value="PERIOD CIRCADIAN PROTEIN"/>
    <property type="match status" value="1"/>
</dbReference>
<dbReference type="WBParaSite" id="nOo.2.0.1.t06159-RA">
    <property type="protein sequence ID" value="nOo.2.0.1.t06159-RA"/>
    <property type="gene ID" value="nOo.2.0.1.g06159"/>
</dbReference>
<dbReference type="GO" id="GO:0032922">
    <property type="term" value="P:circadian regulation of gene expression"/>
    <property type="evidence" value="ECO:0007669"/>
    <property type="project" value="TreeGrafter"/>
</dbReference>
<proteinExistence type="predicted"/>
<dbReference type="PANTHER" id="PTHR11269:SF16">
    <property type="entry name" value="PERIOD CIRCADIAN PROTEIN"/>
    <property type="match status" value="1"/>
</dbReference>
<feature type="domain" description="PAS" evidence="4">
    <location>
        <begin position="245"/>
        <end position="309"/>
    </location>
</feature>